<comment type="caution">
    <text evidence="2">The sequence shown here is derived from an EMBL/GenBank/DDBJ whole genome shotgun (WGS) entry which is preliminary data.</text>
</comment>
<evidence type="ECO:0000256" key="1">
    <source>
        <dbReference type="SAM" id="Phobius"/>
    </source>
</evidence>
<keyword evidence="1" id="KW-0472">Membrane</keyword>
<keyword evidence="1" id="KW-1133">Transmembrane helix</keyword>
<proteinExistence type="predicted"/>
<dbReference type="Pfam" id="PF19516">
    <property type="entry name" value="DUF6049"/>
    <property type="match status" value="1"/>
</dbReference>
<sequence>MVSPQRVFESAPQLRLIRLGSSRVTSVFAIVGLGIGLLSIPVASSQAAEGDSVNITGLNISAVADSGGTLSSNQVVSLQGTFTNTSSQTISKLELNLVSTPSIKSRGELAELLADPTSASELIPSDTSAILRNIAPGVSKNWQITFRGEQVLGGNASGVYGFGVKPDLPTASKATVITTPWFFNSDIKPTNVSLVIPLTTLNTHLANDEITDQKKDLAEAKRLTNLIINQDPTKISWLQDSALLAWLDQLEKFADSDVPEKLRAALLGLAPTTAMLPYGHADLTALVRADQQDGLTDAINQTRLASGDRQIFYTPTQGIADRETVSLLTQQGVRSIVSNDFLRGNERETTSAVVTSASNPVLVHDLGTSSCLPSADKDDASFFAAITCIKSEIGMMTAESPQNSRTVIVLAPTKWKISNERLSALLSVLSDHNWMQLTTLDLVAATAPTENYVATQSADPADFSRALVRQAQNLKVNTESVSALYDDQELAAGFKAARILGYSELWPSNARATEYLTENISLLNEYLNAVSIQASGRITTPEENSEIPITIVNESDSAVSVSIDLTSAATSRFSAQPTGVIQVDSGQRITVPVAITLVGAGVVDVQAQLIAPNGERFGEVENIQISSAAYSQFARTLVWGAFGLLVLLALSNFVKRRKDKRSIETAR</sequence>
<feature type="transmembrane region" description="Helical" evidence="1">
    <location>
        <begin position="636"/>
        <end position="654"/>
    </location>
</feature>
<dbReference type="AlphaFoldDB" id="A0A094QZ41"/>
<keyword evidence="1" id="KW-0812">Transmembrane</keyword>
<organism evidence="2">
    <name type="scientific">freshwater metagenome</name>
    <dbReference type="NCBI Taxonomy" id="449393"/>
    <lineage>
        <taxon>unclassified sequences</taxon>
        <taxon>metagenomes</taxon>
        <taxon>ecological metagenomes</taxon>
    </lineage>
</organism>
<dbReference type="InterPro" id="IPR046112">
    <property type="entry name" value="DUF6049"/>
</dbReference>
<protein>
    <submittedName>
        <fullName evidence="2">Uncharacterized protein</fullName>
    </submittedName>
</protein>
<gene>
    <name evidence="2" type="ORF">GM51_5970</name>
</gene>
<evidence type="ECO:0000313" key="2">
    <source>
        <dbReference type="EMBL" id="KGA19886.1"/>
    </source>
</evidence>
<reference evidence="2" key="1">
    <citation type="submission" date="2014-06" db="EMBL/GenBank/DDBJ databases">
        <title>Key roles for freshwater Actinobacteria revealed by deep metagenomic sequencing.</title>
        <authorList>
            <person name="Ghai R."/>
            <person name="Mizuno C.M."/>
            <person name="Picazo A."/>
            <person name="Camacho A."/>
            <person name="Rodriguez-Valera F."/>
        </authorList>
    </citation>
    <scope>NUCLEOTIDE SEQUENCE</scope>
</reference>
<accession>A0A094QZ41</accession>
<name>A0A094QZ41_9ZZZZ</name>
<dbReference type="EMBL" id="JNSL01000026">
    <property type="protein sequence ID" value="KGA19886.1"/>
    <property type="molecule type" value="Genomic_DNA"/>
</dbReference>